<comment type="caution">
    <text evidence="2">The sequence shown here is derived from an EMBL/GenBank/DDBJ whole genome shotgun (WGS) entry which is preliminary data.</text>
</comment>
<feature type="signal peptide" evidence="1">
    <location>
        <begin position="1"/>
        <end position="21"/>
    </location>
</feature>
<evidence type="ECO:0008006" key="4">
    <source>
        <dbReference type="Google" id="ProtNLM"/>
    </source>
</evidence>
<dbReference type="Proteomes" id="UP001149303">
    <property type="component" value="Unassembled WGS sequence"/>
</dbReference>
<sequence length="311" mass="33513">MLKNKLLLFFFFLGILTNISAQSINDFRSVNSGNWTTTTNWERFDGTNWVTATYYPGDGPTNDVNIINGNTITINSSISISVSSITIGDNNDTNIETLEINSNATIFTNTFLIKLDGLLKWISFVTLTLSNDDTELIVENTLPDDPSLGSTHGIYINPPPCSKNQTLEIGTARKNIYATCNGGGGSGVESFDEVNNSGGNQSLTVTIVPSFTELCSGESISFTVYPSGTAYNSGNTTTYNWTSAPTTGNIINVNSDTTSASPSTDGNITYQISITNSGYNASNSVIITVNDCNQPSGKIITNRRITYRVNK</sequence>
<reference evidence="2" key="1">
    <citation type="submission" date="2021-09" db="EMBL/GenBank/DDBJ databases">
        <authorList>
            <person name="Smyrli M."/>
        </authorList>
    </citation>
    <scope>NUCLEOTIDE SEQUENCE</scope>
    <source>
        <strain evidence="2">LAR25</strain>
    </source>
</reference>
<keyword evidence="3" id="KW-1185">Reference proteome</keyword>
<organism evidence="2 3">
    <name type="scientific">Tenacibaculum larymnensis</name>
    <dbReference type="NCBI Taxonomy" id="2878201"/>
    <lineage>
        <taxon>Bacteria</taxon>
        <taxon>Pseudomonadati</taxon>
        <taxon>Bacteroidota</taxon>
        <taxon>Flavobacteriia</taxon>
        <taxon>Flavobacteriales</taxon>
        <taxon>Flavobacteriaceae</taxon>
        <taxon>Tenacibaculum</taxon>
    </lineage>
</organism>
<dbReference type="InterPro" id="IPR013783">
    <property type="entry name" value="Ig-like_fold"/>
</dbReference>
<keyword evidence="1" id="KW-0732">Signal</keyword>
<dbReference type="Gene3D" id="2.60.40.10">
    <property type="entry name" value="Immunoglobulins"/>
    <property type="match status" value="1"/>
</dbReference>
<name>A0A9X4EPN0_9FLAO</name>
<accession>A0A9X4EPN0</accession>
<evidence type="ECO:0000256" key="1">
    <source>
        <dbReference type="SAM" id="SignalP"/>
    </source>
</evidence>
<evidence type="ECO:0000313" key="3">
    <source>
        <dbReference type="Proteomes" id="UP001149303"/>
    </source>
</evidence>
<feature type="chain" id="PRO_5040757677" description="DUF11 domain-containing protein" evidence="1">
    <location>
        <begin position="22"/>
        <end position="311"/>
    </location>
</feature>
<gene>
    <name evidence="2" type="ORF">LCI24_09335</name>
</gene>
<dbReference type="AlphaFoldDB" id="A0A9X4EPN0"/>
<dbReference type="EMBL" id="JAIWJY010000005">
    <property type="protein sequence ID" value="MDE1206999.1"/>
    <property type="molecule type" value="Genomic_DNA"/>
</dbReference>
<proteinExistence type="predicted"/>
<protein>
    <recommendedName>
        <fullName evidence="4">DUF11 domain-containing protein</fullName>
    </recommendedName>
</protein>
<dbReference type="RefSeq" id="WP_274640140.1">
    <property type="nucleotide sequence ID" value="NZ_JAIWJY010000005.1"/>
</dbReference>
<evidence type="ECO:0000313" key="2">
    <source>
        <dbReference type="EMBL" id="MDE1206999.1"/>
    </source>
</evidence>